<evidence type="ECO:0000256" key="1">
    <source>
        <dbReference type="SAM" id="MobiDB-lite"/>
    </source>
</evidence>
<keyword evidence="3" id="KW-1185">Reference proteome</keyword>
<dbReference type="Proteomes" id="UP000054560">
    <property type="component" value="Unassembled WGS sequence"/>
</dbReference>
<dbReference type="EMBL" id="KQ241863">
    <property type="protein sequence ID" value="KNC83105.1"/>
    <property type="molecule type" value="Genomic_DNA"/>
</dbReference>
<proteinExistence type="predicted"/>
<dbReference type="AlphaFoldDB" id="A0A0L0G211"/>
<organism evidence="2 3">
    <name type="scientific">Sphaeroforma arctica JP610</name>
    <dbReference type="NCBI Taxonomy" id="667725"/>
    <lineage>
        <taxon>Eukaryota</taxon>
        <taxon>Ichthyosporea</taxon>
        <taxon>Ichthyophonida</taxon>
        <taxon>Sphaeroforma</taxon>
    </lineage>
</organism>
<name>A0A0L0G211_9EUKA</name>
<reference evidence="2 3" key="1">
    <citation type="submission" date="2011-02" db="EMBL/GenBank/DDBJ databases">
        <title>The Genome Sequence of Sphaeroforma arctica JP610.</title>
        <authorList>
            <consortium name="The Broad Institute Genome Sequencing Platform"/>
            <person name="Russ C."/>
            <person name="Cuomo C."/>
            <person name="Young S.K."/>
            <person name="Zeng Q."/>
            <person name="Gargeya S."/>
            <person name="Alvarado L."/>
            <person name="Berlin A."/>
            <person name="Chapman S.B."/>
            <person name="Chen Z."/>
            <person name="Freedman E."/>
            <person name="Gellesch M."/>
            <person name="Goldberg J."/>
            <person name="Griggs A."/>
            <person name="Gujja S."/>
            <person name="Heilman E."/>
            <person name="Heiman D."/>
            <person name="Howarth C."/>
            <person name="Mehta T."/>
            <person name="Neiman D."/>
            <person name="Pearson M."/>
            <person name="Roberts A."/>
            <person name="Saif S."/>
            <person name="Shea T."/>
            <person name="Shenoy N."/>
            <person name="Sisk P."/>
            <person name="Stolte C."/>
            <person name="Sykes S."/>
            <person name="White J."/>
            <person name="Yandava C."/>
            <person name="Burger G."/>
            <person name="Gray M.W."/>
            <person name="Holland P.W.H."/>
            <person name="King N."/>
            <person name="Lang F.B.F."/>
            <person name="Roger A.J."/>
            <person name="Ruiz-Trillo I."/>
            <person name="Haas B."/>
            <person name="Nusbaum C."/>
            <person name="Birren B."/>
        </authorList>
    </citation>
    <scope>NUCLEOTIDE SEQUENCE [LARGE SCALE GENOMIC DNA]</scope>
    <source>
        <strain evidence="2 3">JP610</strain>
    </source>
</reference>
<protein>
    <submittedName>
        <fullName evidence="2">Uncharacterized protein</fullName>
    </submittedName>
</protein>
<evidence type="ECO:0000313" key="3">
    <source>
        <dbReference type="Proteomes" id="UP000054560"/>
    </source>
</evidence>
<accession>A0A0L0G211</accession>
<dbReference type="GeneID" id="25905128"/>
<gene>
    <name evidence="2" type="ORF">SARC_04624</name>
</gene>
<sequence>MNSEPHTAPVTNSESSEGIGSPFLQSRDTSTCGPLVDLPGFFEYVIDGMCTCLDAIGDGLKFAKLLESDECREVVSNLRTSCEKLGQSHISAAAQVGQRVGHSV</sequence>
<evidence type="ECO:0000313" key="2">
    <source>
        <dbReference type="EMBL" id="KNC83105.1"/>
    </source>
</evidence>
<dbReference type="RefSeq" id="XP_014157007.1">
    <property type="nucleotide sequence ID" value="XM_014301532.1"/>
</dbReference>
<feature type="region of interest" description="Disordered" evidence="1">
    <location>
        <begin position="1"/>
        <end position="25"/>
    </location>
</feature>